<dbReference type="AlphaFoldDB" id="A0A7R7ZVQ5"/>
<evidence type="ECO:0000313" key="2">
    <source>
        <dbReference type="EMBL" id="BCR96305.1"/>
    </source>
</evidence>
<reference evidence="2" key="2">
    <citation type="submission" date="2021-02" db="EMBL/GenBank/DDBJ databases">
        <title>Aspergillus luchuensis mut. kawachii IFO 4304 genome sequence.</title>
        <authorList>
            <person name="Mori K."/>
            <person name="Kadooka C."/>
            <person name="Goto M."/>
            <person name="Futagami T."/>
        </authorList>
    </citation>
    <scope>NUCLEOTIDE SEQUENCE</scope>
    <source>
        <strain evidence="2">IFO 4308</strain>
    </source>
</reference>
<dbReference type="InterPro" id="IPR013940">
    <property type="entry name" value="Spo22/ZIP4/TEX11"/>
</dbReference>
<dbReference type="PANTHER" id="PTHR40375:SF2">
    <property type="entry name" value="SPORULATION-SPECIFIC PROTEIN 22"/>
    <property type="match status" value="1"/>
</dbReference>
<dbReference type="RefSeq" id="XP_041540071.1">
    <property type="nucleotide sequence ID" value="XM_041686048.1"/>
</dbReference>
<proteinExistence type="predicted"/>
<accession>A0A7R7ZVQ5</accession>
<gene>
    <name evidence="2" type="ORF">AKAW2_21245A</name>
</gene>
<reference evidence="2" key="1">
    <citation type="submission" date="2021-01" db="EMBL/GenBank/DDBJ databases">
        <authorList>
            <consortium name="Aspergillus luchuensis mut. kawachii IFO 4304 genome sequencing consortium"/>
            <person name="Kazuki M."/>
            <person name="Futagami T."/>
        </authorList>
    </citation>
    <scope>NUCLEOTIDE SEQUENCE</scope>
    <source>
        <strain evidence="2">IFO 4308</strain>
    </source>
</reference>
<organism evidence="2 3">
    <name type="scientific">Aspergillus kawachii</name>
    <name type="common">White koji mold</name>
    <name type="synonym">Aspergillus awamori var. kawachi</name>
    <dbReference type="NCBI Taxonomy" id="1069201"/>
    <lineage>
        <taxon>Eukaryota</taxon>
        <taxon>Fungi</taxon>
        <taxon>Dikarya</taxon>
        <taxon>Ascomycota</taxon>
        <taxon>Pezizomycotina</taxon>
        <taxon>Eurotiomycetes</taxon>
        <taxon>Eurotiomycetidae</taxon>
        <taxon>Eurotiales</taxon>
        <taxon>Aspergillaceae</taxon>
        <taxon>Aspergillus</taxon>
        <taxon>Aspergillus subgen. Circumdati</taxon>
    </lineage>
</organism>
<dbReference type="GO" id="GO:0090173">
    <property type="term" value="P:regulation of synaptonemal complex assembly"/>
    <property type="evidence" value="ECO:0007669"/>
    <property type="project" value="InterPro"/>
</dbReference>
<keyword evidence="1" id="KW-0469">Meiosis</keyword>
<protein>
    <recommendedName>
        <fullName evidence="4">Protein ZIP4 homolog</fullName>
    </recommendedName>
</protein>
<dbReference type="GO" id="GO:0051321">
    <property type="term" value="P:meiotic cell cycle"/>
    <property type="evidence" value="ECO:0007669"/>
    <property type="project" value="UniProtKB-KW"/>
</dbReference>
<evidence type="ECO:0000313" key="3">
    <source>
        <dbReference type="Proteomes" id="UP000661280"/>
    </source>
</evidence>
<evidence type="ECO:0008006" key="4">
    <source>
        <dbReference type="Google" id="ProtNLM"/>
    </source>
</evidence>
<sequence>MDVILDFAADLTGRLAIDQKKRHLGLDVKSVAQLDQQLNDFTLPIASPSSSTRRQFDQEGTRLWNTCIQLMTVYRDRKEEVALVCKVKAFAYAMLDYAAPYRGRGSNRTLETAFSIASTCIENGCLDLSQRIIEIAAVRLDKLEKYESDIEGSKLQQYTIEYYMLRVYLAWLQGRLDIAEHLFSKIPVSDNGRGQDCVMDICYKIGSCALSHKQYDDSVKWLERALRACELVRHMDQSPVVSIKDKELLILHDSVRAGLRLDTKESNGFLAKAMDALKTHYGGMFPVQVIQLELLGKEELDENVFLQVLRRTIESPELKDSYLTIIMYYIQKLPVTSPEVPIMMLKQLLEQVILLPDNGTSLEKVFITFVHGLMHSKKCANTSLGIFQETIASLRRHYKQPLSEAATEATLILIWKHVNDASSNNDKIVAGKWCLCLLEEPMFRMSSANKAKLFRQFLMCTSHDPNASQAIDIFNRMPEECRSCPSTLYLMYTRSLQSSEPIASNIYLESLLGDAKAIPYLLSCVVEAFKLGKTQQGLEGLEQLLKSAKCPGAEGYHVGKLLQYG</sequence>
<dbReference type="EMBL" id="AP024426">
    <property type="protein sequence ID" value="BCR96305.1"/>
    <property type="molecule type" value="Genomic_DNA"/>
</dbReference>
<dbReference type="GeneID" id="64957630"/>
<dbReference type="PANTHER" id="PTHR40375">
    <property type="entry name" value="SPORULATION-SPECIFIC PROTEIN 22"/>
    <property type="match status" value="1"/>
</dbReference>
<dbReference type="KEGG" id="aluc:AKAW2_21245A"/>
<dbReference type="Pfam" id="PF08631">
    <property type="entry name" value="SPO22"/>
    <property type="match status" value="1"/>
</dbReference>
<name>A0A7R7ZVQ5_ASPKA</name>
<dbReference type="InterPro" id="IPR039057">
    <property type="entry name" value="Spo22/ZIP4"/>
</dbReference>
<dbReference type="Proteomes" id="UP000661280">
    <property type="component" value="Chromosome 2"/>
</dbReference>
<dbReference type="OrthoDB" id="65716at2759"/>
<keyword evidence="3" id="KW-1185">Reference proteome</keyword>
<evidence type="ECO:0000256" key="1">
    <source>
        <dbReference type="ARBA" id="ARBA00023254"/>
    </source>
</evidence>